<dbReference type="EMBL" id="LT608257">
    <property type="protein sequence ID" value="SCO62299.1"/>
    <property type="molecule type" value="Genomic_DNA"/>
</dbReference>
<dbReference type="InterPro" id="IPR036020">
    <property type="entry name" value="WW_dom_sf"/>
</dbReference>
<gene>
    <name evidence="4" type="ORF">PBK173_000216600</name>
    <name evidence="6" type="ORF">PBNK65E_000208900</name>
    <name evidence="5" type="ORF">PBNK65NY_000207900</name>
    <name evidence="8" type="ORF">PBSP11A_000207800</name>
    <name evidence="7" type="ORF">PBSP11RLL_000207700</name>
</gene>
<dbReference type="Proteomes" id="UP000220214">
    <property type="component" value="Chromosome 9"/>
</dbReference>
<evidence type="ECO:0000313" key="7">
    <source>
        <dbReference type="EMBL" id="SCO60542.1"/>
    </source>
</evidence>
<evidence type="ECO:0000313" key="9">
    <source>
        <dbReference type="Proteomes" id="UP000069549"/>
    </source>
</evidence>
<dbReference type="SUPFAM" id="SSF51045">
    <property type="entry name" value="WW domain"/>
    <property type="match status" value="1"/>
</dbReference>
<dbReference type="OMA" id="ESSWYEV"/>
<evidence type="ECO:0000259" key="3">
    <source>
        <dbReference type="PROSITE" id="PS50020"/>
    </source>
</evidence>
<dbReference type="InterPro" id="IPR001202">
    <property type="entry name" value="WW_dom"/>
</dbReference>
<dbReference type="VEuPathDB" id="PlasmoDB:PBANKA_0936400"/>
<dbReference type="CDD" id="cd00201">
    <property type="entry name" value="WW"/>
    <property type="match status" value="1"/>
</dbReference>
<accession>A0A0Y9WSU5</accession>
<dbReference type="EMBL" id="LT608145">
    <property type="protein sequence ID" value="SCM22686.1"/>
    <property type="molecule type" value="Genomic_DNA"/>
</dbReference>
<evidence type="ECO:0000256" key="1">
    <source>
        <dbReference type="ARBA" id="ARBA00022737"/>
    </source>
</evidence>
<dbReference type="EMBL" id="LT608273">
    <property type="protein sequence ID" value="SCO60542.1"/>
    <property type="molecule type" value="Genomic_DNA"/>
</dbReference>
<keyword evidence="2" id="KW-0175">Coiled coil</keyword>
<dbReference type="Proteomes" id="UP000219860">
    <property type="component" value="Chromosome 9"/>
</dbReference>
<dbReference type="InterPro" id="IPR036517">
    <property type="entry name" value="FF_domain_sf"/>
</dbReference>
<reference evidence="4 9" key="1">
    <citation type="submission" date="2016-02" db="EMBL/GenBank/DDBJ databases">
        <authorList>
            <consortium name="Pathogen Informatics"/>
        </authorList>
    </citation>
    <scope>NUCLEOTIDE SEQUENCE [LARGE SCALE GENOMIC DNA]</scope>
    <source>
        <strain evidence="4 9">K173</strain>
        <strain evidence="5 13">NK65 ny</strain>
        <strain evidence="6 12">NK65e</strain>
        <strain evidence="8 10">SP11 Antwerpcl1</strain>
        <strain evidence="7 11">SP11 RLL</strain>
    </source>
</reference>
<dbReference type="Proteomes" id="UP000219974">
    <property type="component" value="Chromosome 9"/>
</dbReference>
<feature type="domain" description="WW" evidence="3">
    <location>
        <begin position="48"/>
        <end position="90"/>
    </location>
</feature>
<evidence type="ECO:0000256" key="2">
    <source>
        <dbReference type="SAM" id="Coils"/>
    </source>
</evidence>
<proteinExistence type="predicted"/>
<dbReference type="Gene3D" id="2.20.70.10">
    <property type="match status" value="1"/>
</dbReference>
<dbReference type="InterPro" id="IPR045148">
    <property type="entry name" value="TCRG1-like"/>
</dbReference>
<keyword evidence="1" id="KW-0677">Repeat</keyword>
<dbReference type="Gene3D" id="1.10.10.440">
    <property type="entry name" value="FF domain"/>
    <property type="match status" value="1"/>
</dbReference>
<dbReference type="AlphaFoldDB" id="A0A0Y9WSU5"/>
<dbReference type="SUPFAM" id="SSF81698">
    <property type="entry name" value="FF domain"/>
    <property type="match status" value="1"/>
</dbReference>
<evidence type="ECO:0000313" key="6">
    <source>
        <dbReference type="EMBL" id="SCN25597.1"/>
    </source>
</evidence>
<dbReference type="GO" id="GO:0070063">
    <property type="term" value="F:RNA polymerase binding"/>
    <property type="evidence" value="ECO:0007669"/>
    <property type="project" value="InterPro"/>
</dbReference>
<dbReference type="EMBL" id="LT614635">
    <property type="protein sequence ID" value="SCN25597.1"/>
    <property type="molecule type" value="Genomic_DNA"/>
</dbReference>
<organism evidence="4 9">
    <name type="scientific">Plasmodium berghei</name>
    <dbReference type="NCBI Taxonomy" id="5821"/>
    <lineage>
        <taxon>Eukaryota</taxon>
        <taxon>Sar</taxon>
        <taxon>Alveolata</taxon>
        <taxon>Apicomplexa</taxon>
        <taxon>Aconoidasida</taxon>
        <taxon>Haemosporida</taxon>
        <taxon>Plasmodiidae</taxon>
        <taxon>Plasmodium</taxon>
        <taxon>Plasmodium (Vinckeia)</taxon>
    </lineage>
</organism>
<dbReference type="Proteomes" id="UP000516480">
    <property type="component" value="Chromosome 9"/>
</dbReference>
<evidence type="ECO:0000313" key="11">
    <source>
        <dbReference type="Proteomes" id="UP000219974"/>
    </source>
</evidence>
<evidence type="ECO:0000313" key="12">
    <source>
        <dbReference type="Proteomes" id="UP000220214"/>
    </source>
</evidence>
<dbReference type="PROSITE" id="PS50020">
    <property type="entry name" value="WW_DOMAIN_2"/>
    <property type="match status" value="1"/>
</dbReference>
<dbReference type="OrthoDB" id="187617at2759"/>
<dbReference type="GO" id="GO:0003712">
    <property type="term" value="F:transcription coregulator activity"/>
    <property type="evidence" value="ECO:0007669"/>
    <property type="project" value="TreeGrafter"/>
</dbReference>
<name>A0A0Y9WSU5_PLABE</name>
<dbReference type="PANTHER" id="PTHR15377">
    <property type="entry name" value="TRANSCRIPTION ELONGATION REGULATOR 1"/>
    <property type="match status" value="1"/>
</dbReference>
<evidence type="ECO:0000313" key="10">
    <source>
        <dbReference type="Proteomes" id="UP000219860"/>
    </source>
</evidence>
<evidence type="ECO:0000313" key="13">
    <source>
        <dbReference type="Proteomes" id="UP000516480"/>
    </source>
</evidence>
<evidence type="ECO:0000313" key="5">
    <source>
        <dbReference type="EMBL" id="SCM22686.1"/>
    </source>
</evidence>
<evidence type="ECO:0000313" key="8">
    <source>
        <dbReference type="EMBL" id="SCO62299.1"/>
    </source>
</evidence>
<dbReference type="EMBL" id="LT160029">
    <property type="protein sequence ID" value="CXI45528.1"/>
    <property type="molecule type" value="Genomic_DNA"/>
</dbReference>
<dbReference type="PANTHER" id="PTHR15377:SF3">
    <property type="entry name" value="WW DOMAIN-CONTAINING PROTEIN"/>
    <property type="match status" value="1"/>
</dbReference>
<feature type="coiled-coil region" evidence="2">
    <location>
        <begin position="191"/>
        <end position="222"/>
    </location>
</feature>
<dbReference type="Proteomes" id="UP000069549">
    <property type="component" value="Chromosome 9"/>
</dbReference>
<protein>
    <recommendedName>
        <fullName evidence="3">WW domain-containing protein</fullName>
    </recommendedName>
</protein>
<dbReference type="GO" id="GO:0005634">
    <property type="term" value="C:nucleus"/>
    <property type="evidence" value="ECO:0007669"/>
    <property type="project" value="TreeGrafter"/>
</dbReference>
<sequence>METEVNISSNDVKIKEEEEKKKKVKNDKNAISNDGYKKIPKDVQEYIVGIPESWEYVEKSKGWFIIETSKNYKFYFNKRTQEKTWKCPKEISELINEENINNDVENSNNYEQEENSGYINEMPEGNVNKSKEDEKMEKIIKEYKSLLIEKQINEFSKYENVLGNILYDNRFLKVPKDLRKDYFYKLIKEIKEDKNNELKILIESFQKLLKKFENKLESIYNHKDDIINLLKGKKEYEGNHTKKWKNIRSKLLDNYLDKLIKEKEAKLEQELEQDLWDFLKTESTGVWFKIKNTLMKNKKYELISYEKKNKFFDVISKKILESRKHNKSQINKKHNSSQFERHDKNEKNLFTVFLHERLKYPDIEKSLEYFSKYKNLENKKFDELGLIPDDILNNKNYKQIFLPDKDKYMIYKDFINNYINLKREHFNKLISELSINLINKSLEQIIQIVDENNKIFKAIKSKHLEQIYVNWKEKNIYEAKKIFKNFIIKSNYIKHDSDQSDKYTKLLINLSEDVSYRRLDCVADERDQIIKDRIKEMKKEHEKNKNIAEKLSF</sequence>
<evidence type="ECO:0000313" key="4">
    <source>
        <dbReference type="EMBL" id="CXI45528.1"/>
    </source>
</evidence>